<evidence type="ECO:0000256" key="1">
    <source>
        <dbReference type="ARBA" id="ARBA00004496"/>
    </source>
</evidence>
<dbReference type="SUPFAM" id="SSF55205">
    <property type="entry name" value="EPT/RTPC-like"/>
    <property type="match status" value="1"/>
</dbReference>
<evidence type="ECO:0000256" key="3">
    <source>
        <dbReference type="ARBA" id="ARBA00022490"/>
    </source>
</evidence>
<evidence type="ECO:0000256" key="10">
    <source>
        <dbReference type="ARBA" id="ARBA00038367"/>
    </source>
</evidence>
<comment type="function">
    <text evidence="12">Cell wall formation. Adds enolpyruvyl to UDP-N-acetylglucosamine.</text>
</comment>
<dbReference type="Gene3D" id="3.65.10.10">
    <property type="entry name" value="Enolpyruvate transferase domain"/>
    <property type="match status" value="2"/>
</dbReference>
<dbReference type="eggNOG" id="COG0766">
    <property type="taxonomic scope" value="Bacteria"/>
</dbReference>
<dbReference type="PATRIC" id="fig|742738.3.peg.3491"/>
<comment type="subcellular location">
    <subcellularLocation>
        <location evidence="1 12">Cytoplasm</location>
    </subcellularLocation>
</comment>
<evidence type="ECO:0000256" key="2">
    <source>
        <dbReference type="ARBA" id="ARBA00004752"/>
    </source>
</evidence>
<dbReference type="GO" id="GO:0008360">
    <property type="term" value="P:regulation of cell shape"/>
    <property type="evidence" value="ECO:0007669"/>
    <property type="project" value="UniProtKB-KW"/>
</dbReference>
<dbReference type="UniPathway" id="UPA00219"/>
<evidence type="ECO:0000256" key="4">
    <source>
        <dbReference type="ARBA" id="ARBA00022618"/>
    </source>
</evidence>
<evidence type="ECO:0000256" key="6">
    <source>
        <dbReference type="ARBA" id="ARBA00022960"/>
    </source>
</evidence>
<dbReference type="HAMAP" id="MF_00111">
    <property type="entry name" value="MurA"/>
    <property type="match status" value="1"/>
</dbReference>
<feature type="binding site" evidence="12">
    <location>
        <begin position="22"/>
        <end position="23"/>
    </location>
    <ligand>
        <name>phosphoenolpyruvate</name>
        <dbReference type="ChEBI" id="CHEBI:58702"/>
    </ligand>
</feature>
<keyword evidence="3 12" id="KW-0963">Cytoplasm</keyword>
<keyword evidence="7 12" id="KW-0573">Peptidoglycan synthesis</keyword>
<keyword evidence="15" id="KW-1185">Reference proteome</keyword>
<proteinExistence type="inferred from homology"/>
<evidence type="ECO:0000256" key="11">
    <source>
        <dbReference type="ARBA" id="ARBA00047527"/>
    </source>
</evidence>
<dbReference type="PANTHER" id="PTHR43783">
    <property type="entry name" value="UDP-N-ACETYLGLUCOSAMINE 1-CARBOXYVINYLTRANSFERASE"/>
    <property type="match status" value="1"/>
</dbReference>
<evidence type="ECO:0000256" key="7">
    <source>
        <dbReference type="ARBA" id="ARBA00022984"/>
    </source>
</evidence>
<keyword evidence="9 12" id="KW-0961">Cell wall biogenesis/degradation</keyword>
<dbReference type="CDD" id="cd01555">
    <property type="entry name" value="UdpNAET"/>
    <property type="match status" value="1"/>
</dbReference>
<evidence type="ECO:0000259" key="13">
    <source>
        <dbReference type="Pfam" id="PF00275"/>
    </source>
</evidence>
<keyword evidence="4 12" id="KW-0132">Cell division</keyword>
<reference evidence="14 15" key="1">
    <citation type="submission" date="2011-08" db="EMBL/GenBank/DDBJ databases">
        <title>The Genome Sequence of Clostridium orbiscindens 1_3_50AFAA.</title>
        <authorList>
            <consortium name="The Broad Institute Genome Sequencing Platform"/>
            <person name="Earl A."/>
            <person name="Ward D."/>
            <person name="Feldgarden M."/>
            <person name="Gevers D."/>
            <person name="Daigneault M."/>
            <person name="Strauss J."/>
            <person name="Allen-Vercoe E."/>
            <person name="Young S.K."/>
            <person name="Zeng Q."/>
            <person name="Gargeya S."/>
            <person name="Fitzgerald M."/>
            <person name="Haas B."/>
            <person name="Abouelleil A."/>
            <person name="Alvarado L."/>
            <person name="Arachchi H.M."/>
            <person name="Berlin A."/>
            <person name="Brown A."/>
            <person name="Chapman S.B."/>
            <person name="Chen Z."/>
            <person name="Dunbar C."/>
            <person name="Freedman E."/>
            <person name="Gearin G."/>
            <person name="Gellesch M."/>
            <person name="Goldberg J."/>
            <person name="Griggs A."/>
            <person name="Gujja S."/>
            <person name="Heiman D."/>
            <person name="Howarth C."/>
            <person name="Larson L."/>
            <person name="Lui A."/>
            <person name="MacDonald P.J.P."/>
            <person name="Montmayeur A."/>
            <person name="Murphy C."/>
            <person name="Neiman D."/>
            <person name="Pearson M."/>
            <person name="Priest M."/>
            <person name="Roberts A."/>
            <person name="Saif S."/>
            <person name="Shea T."/>
            <person name="Shenoy N."/>
            <person name="Sisk P."/>
            <person name="Stolte C."/>
            <person name="Sykes S."/>
            <person name="Wortman J."/>
            <person name="Nusbaum C."/>
            <person name="Birren B."/>
        </authorList>
    </citation>
    <scope>NUCLEOTIDE SEQUENCE [LARGE SCALE GENOMIC DNA]</scope>
    <source>
        <strain evidence="14 15">1_3_50AFAA</strain>
    </source>
</reference>
<keyword evidence="6 12" id="KW-0133">Cell shape</keyword>
<feature type="binding site" evidence="12">
    <location>
        <position position="326"/>
    </location>
    <ligand>
        <name>UDP-N-acetyl-alpha-D-glucosamine</name>
        <dbReference type="ChEBI" id="CHEBI:57705"/>
    </ligand>
</feature>
<dbReference type="GO" id="GO:0019277">
    <property type="term" value="P:UDP-N-acetylgalactosamine biosynthetic process"/>
    <property type="evidence" value="ECO:0007669"/>
    <property type="project" value="InterPro"/>
</dbReference>
<evidence type="ECO:0000256" key="5">
    <source>
        <dbReference type="ARBA" id="ARBA00022679"/>
    </source>
</evidence>
<dbReference type="EMBL" id="ADLO01000102">
    <property type="protein sequence ID" value="KGF53851.1"/>
    <property type="molecule type" value="Genomic_DNA"/>
</dbReference>
<dbReference type="InterPro" id="IPR005750">
    <property type="entry name" value="UDP_GlcNAc_COvinyl_MurA"/>
</dbReference>
<feature type="binding site" evidence="12">
    <location>
        <begin position="121"/>
        <end position="125"/>
    </location>
    <ligand>
        <name>UDP-N-acetyl-alpha-D-glucosamine</name>
        <dbReference type="ChEBI" id="CHEBI:57705"/>
    </ligand>
</feature>
<dbReference type="NCBIfam" id="NF006873">
    <property type="entry name" value="PRK09369.1"/>
    <property type="match status" value="1"/>
</dbReference>
<feature type="binding site" evidence="12">
    <location>
        <position position="304"/>
    </location>
    <ligand>
        <name>UDP-N-acetyl-alpha-D-glucosamine</name>
        <dbReference type="ChEBI" id="CHEBI:57705"/>
    </ligand>
</feature>
<dbReference type="Proteomes" id="UP000029585">
    <property type="component" value="Unassembled WGS sequence"/>
</dbReference>
<dbReference type="InterPro" id="IPR036968">
    <property type="entry name" value="Enolpyruvate_Tfrase_sf"/>
</dbReference>
<accession>A0A096B4I7</accession>
<dbReference type="AlphaFoldDB" id="A0A096B4I7"/>
<name>A0A096B4I7_FLAPL</name>
<protein>
    <recommendedName>
        <fullName evidence="12">UDP-N-acetylglucosamine 1-carboxyvinyltransferase</fullName>
        <ecNumber evidence="12">2.5.1.7</ecNumber>
    </recommendedName>
    <alternativeName>
        <fullName evidence="12">Enoylpyruvate transferase</fullName>
    </alternativeName>
    <alternativeName>
        <fullName evidence="12">UDP-N-acetylglucosamine enolpyruvyl transferase</fullName>
        <shortName evidence="12">EPT</shortName>
    </alternativeName>
</protein>
<dbReference type="InterPro" id="IPR001986">
    <property type="entry name" value="Enolpyruvate_Tfrase_dom"/>
</dbReference>
<feature type="modified residue" description="2-(S-cysteinyl)pyruvic acid O-phosphothioketal" evidence="12">
    <location>
        <position position="116"/>
    </location>
</feature>
<comment type="caution">
    <text evidence="14">The sequence shown here is derived from an EMBL/GenBank/DDBJ whole genome shotgun (WGS) entry which is preliminary data.</text>
</comment>
<dbReference type="EC" id="2.5.1.7" evidence="12"/>
<feature type="active site" description="Proton donor" evidence="12">
    <location>
        <position position="116"/>
    </location>
</feature>
<dbReference type="NCBIfam" id="TIGR01072">
    <property type="entry name" value="murA"/>
    <property type="match status" value="1"/>
</dbReference>
<feature type="domain" description="Enolpyruvate transferase" evidence="13">
    <location>
        <begin position="7"/>
        <end position="403"/>
    </location>
</feature>
<organism evidence="14 15">
    <name type="scientific">Flavonifractor plautii 1_3_50AFAA</name>
    <dbReference type="NCBI Taxonomy" id="742738"/>
    <lineage>
        <taxon>Bacteria</taxon>
        <taxon>Bacillati</taxon>
        <taxon>Bacillota</taxon>
        <taxon>Clostridia</taxon>
        <taxon>Eubacteriales</taxon>
        <taxon>Oscillospiraceae</taxon>
        <taxon>Flavonifractor</taxon>
    </lineage>
</organism>
<dbReference type="InterPro" id="IPR013792">
    <property type="entry name" value="RNA3'P_cycl/enolpyr_Trfase_a/b"/>
</dbReference>
<dbReference type="GO" id="GO:0008760">
    <property type="term" value="F:UDP-N-acetylglucosamine 1-carboxyvinyltransferase activity"/>
    <property type="evidence" value="ECO:0007669"/>
    <property type="project" value="UniProtKB-UniRule"/>
</dbReference>
<dbReference type="GO" id="GO:0071555">
    <property type="term" value="P:cell wall organization"/>
    <property type="evidence" value="ECO:0007669"/>
    <property type="project" value="UniProtKB-KW"/>
</dbReference>
<comment type="caution">
    <text evidence="12">Lacks conserved residue(s) required for the propagation of feature annotation.</text>
</comment>
<dbReference type="InterPro" id="IPR050068">
    <property type="entry name" value="MurA_subfamily"/>
</dbReference>
<evidence type="ECO:0000313" key="14">
    <source>
        <dbReference type="EMBL" id="KGF53851.1"/>
    </source>
</evidence>
<feature type="binding site" evidence="12">
    <location>
        <position position="92"/>
    </location>
    <ligand>
        <name>UDP-N-acetyl-alpha-D-glucosamine</name>
        <dbReference type="ChEBI" id="CHEBI:57705"/>
    </ligand>
</feature>
<evidence type="ECO:0000256" key="8">
    <source>
        <dbReference type="ARBA" id="ARBA00023306"/>
    </source>
</evidence>
<comment type="catalytic activity">
    <reaction evidence="11 12">
        <text>phosphoenolpyruvate + UDP-N-acetyl-alpha-D-glucosamine = UDP-N-acetyl-3-O-(1-carboxyvinyl)-alpha-D-glucosamine + phosphate</text>
        <dbReference type="Rhea" id="RHEA:18681"/>
        <dbReference type="ChEBI" id="CHEBI:43474"/>
        <dbReference type="ChEBI" id="CHEBI:57705"/>
        <dbReference type="ChEBI" id="CHEBI:58702"/>
        <dbReference type="ChEBI" id="CHEBI:68483"/>
        <dbReference type="EC" id="2.5.1.7"/>
    </reaction>
</comment>
<sequence>MSAYIIEGGHPLDGSVRIHGAKNSVLPILAACLLAPGECVIHNCPELSDVAASLDILRHLGCRAERQGDAVVVDASAPTGWDVPDALMREMRSSVIFLGAILGRMGRAELCAPGGCELGPRPIDLHLGAIRGLGGRITEDGGGLRAEGALRGADLVLSLPSVGATENAMLAAVCAAGTTTITNAAREPEIVDLQGFLRAIGAKVHGAGSSVITVEGGVPLHGGSYAVMGDRIVAATYLAAAASAGGTVEVTGVDYRHLSTVSAVLREAGCDVQSGAESIRLRRDGPLQGVRPVRTAPYPGFPTDAQAPLMAALTRGKGCTVFVENIFESRYRHVDELSRMGADIRVEGRVAVVYGVPRLHGAQVRATDLRGGAALAVAALGAEGRSELTGVHHIDRGYQSLEGDLRRLGAEIRRI</sequence>
<evidence type="ECO:0000256" key="12">
    <source>
        <dbReference type="HAMAP-Rule" id="MF_00111"/>
    </source>
</evidence>
<keyword evidence="5 12" id="KW-0808">Transferase</keyword>
<dbReference type="RefSeq" id="WP_009257540.1">
    <property type="nucleotide sequence ID" value="NZ_KN174166.1"/>
</dbReference>
<gene>
    <name evidence="12" type="primary">murA</name>
    <name evidence="14" type="ORF">HMPREF9460_03392</name>
</gene>
<comment type="similarity">
    <text evidence="10 12">Belongs to the EPSP synthase family. MurA subfamily.</text>
</comment>
<comment type="pathway">
    <text evidence="2 12">Cell wall biogenesis; peptidoglycan biosynthesis.</text>
</comment>
<dbReference type="GO" id="GO:0005737">
    <property type="term" value="C:cytoplasm"/>
    <property type="evidence" value="ECO:0007669"/>
    <property type="project" value="UniProtKB-SubCell"/>
</dbReference>
<keyword evidence="8 12" id="KW-0131">Cell cycle</keyword>
<dbReference type="GO" id="GO:0051301">
    <property type="term" value="P:cell division"/>
    <property type="evidence" value="ECO:0007669"/>
    <property type="project" value="UniProtKB-KW"/>
</dbReference>
<keyword evidence="12" id="KW-0670">Pyruvate</keyword>
<evidence type="ECO:0000313" key="15">
    <source>
        <dbReference type="Proteomes" id="UP000029585"/>
    </source>
</evidence>
<dbReference type="Pfam" id="PF00275">
    <property type="entry name" value="EPSP_synthase"/>
    <property type="match status" value="1"/>
</dbReference>
<dbReference type="GO" id="GO:0009252">
    <property type="term" value="P:peptidoglycan biosynthetic process"/>
    <property type="evidence" value="ECO:0007669"/>
    <property type="project" value="UniProtKB-UniRule"/>
</dbReference>
<evidence type="ECO:0000256" key="9">
    <source>
        <dbReference type="ARBA" id="ARBA00023316"/>
    </source>
</evidence>
<dbReference type="HOGENOM" id="CLU_027387_0_0_9"/>
<dbReference type="PANTHER" id="PTHR43783:SF1">
    <property type="entry name" value="UDP-N-ACETYLGLUCOSAMINE 1-CARBOXYVINYLTRANSFERASE"/>
    <property type="match status" value="1"/>
</dbReference>